<gene>
    <name evidence="2" type="ORF">SAMN04488075_1474</name>
</gene>
<evidence type="ECO:0000313" key="2">
    <source>
        <dbReference type="EMBL" id="SEH85925.1"/>
    </source>
</evidence>
<feature type="compositionally biased region" description="Basic and acidic residues" evidence="1">
    <location>
        <begin position="24"/>
        <end position="36"/>
    </location>
</feature>
<keyword evidence="3" id="KW-1185">Reference proteome</keyword>
<evidence type="ECO:0000256" key="1">
    <source>
        <dbReference type="SAM" id="MobiDB-lite"/>
    </source>
</evidence>
<evidence type="ECO:0000313" key="3">
    <source>
        <dbReference type="Proteomes" id="UP000199125"/>
    </source>
</evidence>
<reference evidence="3" key="1">
    <citation type="submission" date="2016-10" db="EMBL/GenBank/DDBJ databases">
        <authorList>
            <person name="Varghese N."/>
            <person name="Submissions S."/>
        </authorList>
    </citation>
    <scope>NUCLEOTIDE SEQUENCE [LARGE SCALE GENOMIC DNA]</scope>
    <source>
        <strain evidence="3">DSM 11593</strain>
    </source>
</reference>
<dbReference type="EMBL" id="FNXG01000002">
    <property type="protein sequence ID" value="SEH85925.1"/>
    <property type="molecule type" value="Genomic_DNA"/>
</dbReference>
<proteinExistence type="predicted"/>
<organism evidence="2 3">
    <name type="scientific">Paracoccus alkenifer</name>
    <dbReference type="NCBI Taxonomy" id="65735"/>
    <lineage>
        <taxon>Bacteria</taxon>
        <taxon>Pseudomonadati</taxon>
        <taxon>Pseudomonadota</taxon>
        <taxon>Alphaproteobacteria</taxon>
        <taxon>Rhodobacterales</taxon>
        <taxon>Paracoccaceae</taxon>
        <taxon>Paracoccus</taxon>
    </lineage>
</organism>
<feature type="compositionally biased region" description="Acidic residues" evidence="1">
    <location>
        <begin position="55"/>
        <end position="64"/>
    </location>
</feature>
<dbReference type="AlphaFoldDB" id="A0A1H6LC28"/>
<accession>A0A1H6LC28</accession>
<dbReference type="Proteomes" id="UP000199125">
    <property type="component" value="Unassembled WGS sequence"/>
</dbReference>
<name>A0A1H6LC28_9RHOB</name>
<sequence length="64" mass="7183">MGNLPFERTRYNPVRDVTPDEAEQDKRREAEQHAEQEAAGSQTRAGEQQIPAADSNDEAGQEQK</sequence>
<protein>
    <submittedName>
        <fullName evidence="2">Uncharacterized protein</fullName>
    </submittedName>
</protein>
<feature type="region of interest" description="Disordered" evidence="1">
    <location>
        <begin position="1"/>
        <end position="64"/>
    </location>
</feature>